<dbReference type="OrthoDB" id="9799482at2"/>
<dbReference type="Gene3D" id="1.10.10.10">
    <property type="entry name" value="Winged helix-like DNA-binding domain superfamily/Winged helix DNA-binding domain"/>
    <property type="match status" value="1"/>
</dbReference>
<evidence type="ECO:0000313" key="6">
    <source>
        <dbReference type="Proteomes" id="UP000199656"/>
    </source>
</evidence>
<dbReference type="GO" id="GO:0003700">
    <property type="term" value="F:DNA-binding transcription factor activity"/>
    <property type="evidence" value="ECO:0007669"/>
    <property type="project" value="InterPro"/>
</dbReference>
<keyword evidence="6" id="KW-1185">Reference proteome</keyword>
<dbReference type="PRINTS" id="PR00035">
    <property type="entry name" value="HTHGNTR"/>
</dbReference>
<dbReference type="Gene3D" id="1.20.120.530">
    <property type="entry name" value="GntR ligand-binding domain-like"/>
    <property type="match status" value="1"/>
</dbReference>
<evidence type="ECO:0000256" key="2">
    <source>
        <dbReference type="ARBA" id="ARBA00023125"/>
    </source>
</evidence>
<dbReference type="SMART" id="SM00895">
    <property type="entry name" value="FCD"/>
    <property type="match status" value="1"/>
</dbReference>
<name>A0A1H4C357_9BACT</name>
<dbReference type="PANTHER" id="PTHR43537">
    <property type="entry name" value="TRANSCRIPTIONAL REGULATOR, GNTR FAMILY"/>
    <property type="match status" value="1"/>
</dbReference>
<dbReference type="InterPro" id="IPR036390">
    <property type="entry name" value="WH_DNA-bd_sf"/>
</dbReference>
<dbReference type="Proteomes" id="UP000199656">
    <property type="component" value="Unassembled WGS sequence"/>
</dbReference>
<protein>
    <submittedName>
        <fullName evidence="5">DNA-binding transcriptional regulator, FadR family</fullName>
    </submittedName>
</protein>
<evidence type="ECO:0000259" key="4">
    <source>
        <dbReference type="PROSITE" id="PS50949"/>
    </source>
</evidence>
<dbReference type="CDD" id="cd07377">
    <property type="entry name" value="WHTH_GntR"/>
    <property type="match status" value="1"/>
</dbReference>
<accession>A0A1H4C357</accession>
<feature type="domain" description="HTH gntR-type" evidence="4">
    <location>
        <begin position="5"/>
        <end position="73"/>
    </location>
</feature>
<organism evidence="5 6">
    <name type="scientific">Chitinophaga terrae</name>
    <name type="common">ex Kim and Jung 2007</name>
    <dbReference type="NCBI Taxonomy" id="408074"/>
    <lineage>
        <taxon>Bacteria</taxon>
        <taxon>Pseudomonadati</taxon>
        <taxon>Bacteroidota</taxon>
        <taxon>Chitinophagia</taxon>
        <taxon>Chitinophagales</taxon>
        <taxon>Chitinophagaceae</taxon>
        <taxon>Chitinophaga</taxon>
    </lineage>
</organism>
<dbReference type="PANTHER" id="PTHR43537:SF47">
    <property type="entry name" value="REGULATORY PROTEIN GNTR HTH"/>
    <property type="match status" value="1"/>
</dbReference>
<dbReference type="InterPro" id="IPR008920">
    <property type="entry name" value="TF_FadR/GntR_C"/>
</dbReference>
<dbReference type="PROSITE" id="PS50949">
    <property type="entry name" value="HTH_GNTR"/>
    <property type="match status" value="1"/>
</dbReference>
<reference evidence="6" key="1">
    <citation type="submission" date="2016-10" db="EMBL/GenBank/DDBJ databases">
        <authorList>
            <person name="Varghese N."/>
            <person name="Submissions S."/>
        </authorList>
    </citation>
    <scope>NUCLEOTIDE SEQUENCE [LARGE SCALE GENOMIC DNA]</scope>
    <source>
        <strain evidence="6">DSM 23920</strain>
    </source>
</reference>
<gene>
    <name evidence="5" type="ORF">SAMN05660909_02417</name>
</gene>
<dbReference type="SMART" id="SM00345">
    <property type="entry name" value="HTH_GNTR"/>
    <property type="match status" value="1"/>
</dbReference>
<dbReference type="InterPro" id="IPR036388">
    <property type="entry name" value="WH-like_DNA-bd_sf"/>
</dbReference>
<evidence type="ECO:0000256" key="1">
    <source>
        <dbReference type="ARBA" id="ARBA00023015"/>
    </source>
</evidence>
<dbReference type="EMBL" id="FNRL01000009">
    <property type="protein sequence ID" value="SEA54723.1"/>
    <property type="molecule type" value="Genomic_DNA"/>
</dbReference>
<dbReference type="InterPro" id="IPR011711">
    <property type="entry name" value="GntR_C"/>
</dbReference>
<dbReference type="Pfam" id="PF00392">
    <property type="entry name" value="GntR"/>
    <property type="match status" value="1"/>
</dbReference>
<keyword evidence="3" id="KW-0804">Transcription</keyword>
<dbReference type="AlphaFoldDB" id="A0A1H4C357"/>
<dbReference type="SUPFAM" id="SSF48008">
    <property type="entry name" value="GntR ligand-binding domain-like"/>
    <property type="match status" value="1"/>
</dbReference>
<dbReference type="InterPro" id="IPR000524">
    <property type="entry name" value="Tscrpt_reg_HTH_GntR"/>
</dbReference>
<dbReference type="Pfam" id="PF07729">
    <property type="entry name" value="FCD"/>
    <property type="match status" value="1"/>
</dbReference>
<evidence type="ECO:0000256" key="3">
    <source>
        <dbReference type="ARBA" id="ARBA00023163"/>
    </source>
</evidence>
<dbReference type="RefSeq" id="WP_089761911.1">
    <property type="nucleotide sequence ID" value="NZ_BKAT01000039.1"/>
</dbReference>
<dbReference type="SUPFAM" id="SSF46785">
    <property type="entry name" value="Winged helix' DNA-binding domain"/>
    <property type="match status" value="1"/>
</dbReference>
<evidence type="ECO:0000313" key="5">
    <source>
        <dbReference type="EMBL" id="SEA54723.1"/>
    </source>
</evidence>
<sequence length="217" mass="24548">MEKASKLSDRVISAIQKDISQGKYKPGQKIPAEPELMVQYAVGRSTIREAIKTLAMSGVLRVQQGAGTFVNETVSAESLDQRLRRADFEEINQVRRMLDFEIVKLAAANRTADDIQQMQTQLDLRKQAILAQAYQPCMEADIGFHMAIARACGNQVMADLYQSFTSVIRNFFAKRDTQSISHFAISHHLHEQLFKAIKSGNQRLARQVMEDILDNNY</sequence>
<dbReference type="STRING" id="408074.SAMN05660909_02417"/>
<proteinExistence type="predicted"/>
<dbReference type="GO" id="GO:0003677">
    <property type="term" value="F:DNA binding"/>
    <property type="evidence" value="ECO:0007669"/>
    <property type="project" value="UniProtKB-KW"/>
</dbReference>
<keyword evidence="2 5" id="KW-0238">DNA-binding</keyword>
<keyword evidence="1" id="KW-0805">Transcription regulation</keyword>